<proteinExistence type="predicted"/>
<dbReference type="AlphaFoldDB" id="L8X942"/>
<dbReference type="EMBL" id="AFRT01000146">
    <property type="protein sequence ID" value="ELU45179.1"/>
    <property type="molecule type" value="Genomic_DNA"/>
</dbReference>
<organism evidence="1 2">
    <name type="scientific">Thanatephorus cucumeris (strain AG1-IA)</name>
    <name type="common">Rice sheath blight fungus</name>
    <name type="synonym">Rhizoctonia solani</name>
    <dbReference type="NCBI Taxonomy" id="983506"/>
    <lineage>
        <taxon>Eukaryota</taxon>
        <taxon>Fungi</taxon>
        <taxon>Dikarya</taxon>
        <taxon>Basidiomycota</taxon>
        <taxon>Agaricomycotina</taxon>
        <taxon>Agaricomycetes</taxon>
        <taxon>Cantharellales</taxon>
        <taxon>Ceratobasidiaceae</taxon>
        <taxon>Rhizoctonia</taxon>
        <taxon>Rhizoctonia solani AG-1</taxon>
    </lineage>
</organism>
<evidence type="ECO:0000313" key="1">
    <source>
        <dbReference type="EMBL" id="ELU45179.1"/>
    </source>
</evidence>
<name>L8X942_THACA</name>
<gene>
    <name evidence="1" type="ORF">AG1IA_00789</name>
</gene>
<sequence length="174" mass="19663">MGPRPLYGTHRFNRRNCFPSLPARSVSACHRSRPLDLQGLIRSFPEVIRALSEKLYNLDHDISRAGDTQIPCSPIDPPKSSTNPPFFSRLPPDPSSSAQICAPLTIHSTFSRSMPTYYRKFSDRVLKSHVLVTRTMVEIHARYNTVGQSQRYEQDSVGIPHTHPIGSPMRLIPK</sequence>
<keyword evidence="2" id="KW-1185">Reference proteome</keyword>
<dbReference type="HOGENOM" id="CLU_1541141_0_0_1"/>
<protein>
    <submittedName>
        <fullName evidence="1">Uncharacterized protein</fullName>
    </submittedName>
</protein>
<evidence type="ECO:0000313" key="2">
    <source>
        <dbReference type="Proteomes" id="UP000011668"/>
    </source>
</evidence>
<reference evidence="1 2" key="1">
    <citation type="journal article" date="2013" name="Nat. Commun.">
        <title>The evolution and pathogenic mechanisms of the rice sheath blight pathogen.</title>
        <authorList>
            <person name="Zheng A."/>
            <person name="Lin R."/>
            <person name="Xu L."/>
            <person name="Qin P."/>
            <person name="Tang C."/>
            <person name="Ai P."/>
            <person name="Zhang D."/>
            <person name="Liu Y."/>
            <person name="Sun Z."/>
            <person name="Feng H."/>
            <person name="Wang Y."/>
            <person name="Chen Y."/>
            <person name="Liang X."/>
            <person name="Fu R."/>
            <person name="Li Q."/>
            <person name="Zhang J."/>
            <person name="Yu X."/>
            <person name="Xie Z."/>
            <person name="Ding L."/>
            <person name="Guan P."/>
            <person name="Tang J."/>
            <person name="Liang Y."/>
            <person name="Wang S."/>
            <person name="Deng Q."/>
            <person name="Li S."/>
            <person name="Zhu J."/>
            <person name="Wang L."/>
            <person name="Liu H."/>
            <person name="Li P."/>
        </authorList>
    </citation>
    <scope>NUCLEOTIDE SEQUENCE [LARGE SCALE GENOMIC DNA]</scope>
    <source>
        <strain evidence="2">AG-1 IA</strain>
    </source>
</reference>
<comment type="caution">
    <text evidence="1">The sequence shown here is derived from an EMBL/GenBank/DDBJ whole genome shotgun (WGS) entry which is preliminary data.</text>
</comment>
<dbReference type="Proteomes" id="UP000011668">
    <property type="component" value="Unassembled WGS sequence"/>
</dbReference>
<accession>L8X942</accession>